<evidence type="ECO:0000313" key="2">
    <source>
        <dbReference type="Proteomes" id="UP000593594"/>
    </source>
</evidence>
<dbReference type="RefSeq" id="WP_213161366.1">
    <property type="nucleotide sequence ID" value="NZ_CP058214.1"/>
</dbReference>
<dbReference type="AlphaFoldDB" id="A0A7S8C5Z0"/>
<gene>
    <name evidence="1" type="ORF">HW532_15680</name>
</gene>
<sequence length="176" mass="19272">MNKTGAGDRVEKTRFIAMRPKELPAVIVYTMSETVADGSHMTAPRRLKRNLVLAIECLVALDETLPPIDEQLDSLAHEIEIAIHGDDTLGGIEFGEAGVDVWLQSTEIDVLPDGDRLYGVAKLSYNVEYYTYAPDANDVDMDEFQTADIEYNIEGQQDAADAAHDSLDDGLDGPEG</sequence>
<accession>A0A7S8C5Z0</accession>
<dbReference type="Proteomes" id="UP000593594">
    <property type="component" value="Chromosome"/>
</dbReference>
<organism evidence="1 2">
    <name type="scientific">Kaustia mangrovi</name>
    <dbReference type="NCBI Taxonomy" id="2593653"/>
    <lineage>
        <taxon>Bacteria</taxon>
        <taxon>Pseudomonadati</taxon>
        <taxon>Pseudomonadota</taxon>
        <taxon>Alphaproteobacteria</taxon>
        <taxon>Hyphomicrobiales</taxon>
        <taxon>Parvibaculaceae</taxon>
        <taxon>Kaustia</taxon>
    </lineage>
</organism>
<reference evidence="1 2" key="1">
    <citation type="submission" date="2020-06" db="EMBL/GenBank/DDBJ databases">
        <title>Genome sequence of 2 isolates from Red Sea Mangroves.</title>
        <authorList>
            <person name="Sefrji F."/>
            <person name="Michoud G."/>
            <person name="Merlino G."/>
            <person name="Daffonchio D."/>
        </authorList>
    </citation>
    <scope>NUCLEOTIDE SEQUENCE [LARGE SCALE GENOMIC DNA]</scope>
    <source>
        <strain evidence="1 2">R1DC25</strain>
    </source>
</reference>
<proteinExistence type="predicted"/>
<protein>
    <submittedName>
        <fullName evidence="1">Uncharacterized protein</fullName>
    </submittedName>
</protein>
<name>A0A7S8C5Z0_9HYPH</name>
<keyword evidence="2" id="KW-1185">Reference proteome</keyword>
<evidence type="ECO:0000313" key="1">
    <source>
        <dbReference type="EMBL" id="QPC44003.1"/>
    </source>
</evidence>
<dbReference type="KEGG" id="kmn:HW532_15680"/>
<dbReference type="EMBL" id="CP058214">
    <property type="protein sequence ID" value="QPC44003.1"/>
    <property type="molecule type" value="Genomic_DNA"/>
</dbReference>